<evidence type="ECO:0000259" key="2">
    <source>
        <dbReference type="Pfam" id="PF13439"/>
    </source>
</evidence>
<reference evidence="5" key="1">
    <citation type="submission" date="2020-05" db="EMBL/GenBank/DDBJ databases">
        <authorList>
            <person name="Chiriac C."/>
            <person name="Salcher M."/>
            <person name="Ghai R."/>
            <person name="Kavagutti S V."/>
        </authorList>
    </citation>
    <scope>NUCLEOTIDE SEQUENCE</scope>
</reference>
<dbReference type="PANTHER" id="PTHR45947:SF3">
    <property type="entry name" value="SULFOQUINOVOSYL TRANSFERASE SQD2"/>
    <property type="match status" value="1"/>
</dbReference>
<name>A0A6J7G4A4_9ZZZZ</name>
<dbReference type="Gene3D" id="3.40.50.2000">
    <property type="entry name" value="Glycogen Phosphorylase B"/>
    <property type="match status" value="2"/>
</dbReference>
<protein>
    <submittedName>
        <fullName evidence="5">Unannotated protein</fullName>
    </submittedName>
</protein>
<dbReference type="SUPFAM" id="SSF53756">
    <property type="entry name" value="UDP-Glycosyltransferase/glycogen phosphorylase"/>
    <property type="match status" value="1"/>
</dbReference>
<accession>A0A6J7G4A4</accession>
<evidence type="ECO:0000313" key="5">
    <source>
        <dbReference type="EMBL" id="CAB4898429.1"/>
    </source>
</evidence>
<proteinExistence type="predicted"/>
<dbReference type="Pfam" id="PF00534">
    <property type="entry name" value="Glycos_transf_1"/>
    <property type="match status" value="1"/>
</dbReference>
<dbReference type="InterPro" id="IPR050194">
    <property type="entry name" value="Glycosyltransferase_grp1"/>
</dbReference>
<evidence type="ECO:0000313" key="4">
    <source>
        <dbReference type="EMBL" id="CAB4746441.1"/>
    </source>
</evidence>
<gene>
    <name evidence="3" type="ORF">UFOPK1358_00920</name>
    <name evidence="4" type="ORF">UFOPK2766_01390</name>
    <name evidence="5" type="ORF">UFOPK3519_00710</name>
</gene>
<evidence type="ECO:0000313" key="3">
    <source>
        <dbReference type="EMBL" id="CAB4539146.1"/>
    </source>
</evidence>
<dbReference type="InterPro" id="IPR001296">
    <property type="entry name" value="Glyco_trans_1"/>
</dbReference>
<dbReference type="AlphaFoldDB" id="A0A6J7G4A4"/>
<organism evidence="5">
    <name type="scientific">freshwater metagenome</name>
    <dbReference type="NCBI Taxonomy" id="449393"/>
    <lineage>
        <taxon>unclassified sequences</taxon>
        <taxon>metagenomes</taxon>
        <taxon>ecological metagenomes</taxon>
    </lineage>
</organism>
<feature type="domain" description="Glycosyltransferase subfamily 4-like N-terminal" evidence="2">
    <location>
        <begin position="23"/>
        <end position="194"/>
    </location>
</feature>
<feature type="domain" description="Glycosyl transferase family 1" evidence="1">
    <location>
        <begin position="209"/>
        <end position="370"/>
    </location>
</feature>
<dbReference type="InterPro" id="IPR028098">
    <property type="entry name" value="Glyco_trans_4-like_N"/>
</dbReference>
<dbReference type="Pfam" id="PF13439">
    <property type="entry name" value="Glyco_transf_4"/>
    <property type="match status" value="1"/>
</dbReference>
<dbReference type="EMBL" id="CAEZYU010000062">
    <property type="protein sequence ID" value="CAB4746441.1"/>
    <property type="molecule type" value="Genomic_DNA"/>
</dbReference>
<dbReference type="EMBL" id="CAEZSF010000077">
    <property type="protein sequence ID" value="CAB4539146.1"/>
    <property type="molecule type" value="Genomic_DNA"/>
</dbReference>
<dbReference type="EMBL" id="CAFBMG010000041">
    <property type="protein sequence ID" value="CAB4898429.1"/>
    <property type="molecule type" value="Genomic_DNA"/>
</dbReference>
<dbReference type="GO" id="GO:0016757">
    <property type="term" value="F:glycosyltransferase activity"/>
    <property type="evidence" value="ECO:0007669"/>
    <property type="project" value="InterPro"/>
</dbReference>
<sequence>MSSVAIISMHTSPLEQPGMGDSGGMNVYVRELSASLAQAGVDVRVYVRRWANNLPDRVSVEPGFEVVHISAGSPDLAKEDLLGCIDAFTEGIAADLAQRPVDVLHANYWLSAVAAHRLKHELNLPLVATFHTLARVKAEAGDHESLERAQAEAQVIGCCDAICASNPVEAEQLIQFYGALPERIELVAPGVDHAFFSPGDRLGAQAALGIDDRPTLLFVGRIQPLKGLKIAVAALAQLQNTDARLIVVGGPSGADGDAELASVYELLDSLGVAERVEWIDPQPHHALSTFYRAADVVIVPSRSESFGLVALEAAACAIPVVAAAVGGLRTLVRNDSTGFLIDSRDPADFAQRIDELLAHPARAAAMGQAAAVESDRYAWPTTAGRLRRLYSDLRARQLVECR</sequence>
<evidence type="ECO:0000259" key="1">
    <source>
        <dbReference type="Pfam" id="PF00534"/>
    </source>
</evidence>
<dbReference type="PANTHER" id="PTHR45947">
    <property type="entry name" value="SULFOQUINOVOSYL TRANSFERASE SQD2"/>
    <property type="match status" value="1"/>
</dbReference>